<evidence type="ECO:0008006" key="3">
    <source>
        <dbReference type="Google" id="ProtNLM"/>
    </source>
</evidence>
<sequence>MDDLESSKWESLQRLQGFFKADHLACCFFNKVFLGGWDLGGGDGHTEAPCLEFLLAVQKKVQKKPQTVMGSFLQSARFKVMGKEGWKWHWSTNGSFLVNNLSKLIQARVLVSTERLFPNSLWSSALPLKVNIFAWRLINNGIPIKPICQNMELL</sequence>
<dbReference type="AlphaFoldDB" id="A0AA38WS36"/>
<proteinExistence type="predicted"/>
<comment type="caution">
    <text evidence="1">The sequence shown here is derived from an EMBL/GenBank/DDBJ whole genome shotgun (WGS) entry which is preliminary data.</text>
</comment>
<evidence type="ECO:0000313" key="1">
    <source>
        <dbReference type="EMBL" id="KAJ9561424.1"/>
    </source>
</evidence>
<organism evidence="1 2">
    <name type="scientific">Centaurea solstitialis</name>
    <name type="common">yellow star-thistle</name>
    <dbReference type="NCBI Taxonomy" id="347529"/>
    <lineage>
        <taxon>Eukaryota</taxon>
        <taxon>Viridiplantae</taxon>
        <taxon>Streptophyta</taxon>
        <taxon>Embryophyta</taxon>
        <taxon>Tracheophyta</taxon>
        <taxon>Spermatophyta</taxon>
        <taxon>Magnoliopsida</taxon>
        <taxon>eudicotyledons</taxon>
        <taxon>Gunneridae</taxon>
        <taxon>Pentapetalae</taxon>
        <taxon>asterids</taxon>
        <taxon>campanulids</taxon>
        <taxon>Asterales</taxon>
        <taxon>Asteraceae</taxon>
        <taxon>Carduoideae</taxon>
        <taxon>Cardueae</taxon>
        <taxon>Centaureinae</taxon>
        <taxon>Centaurea</taxon>
    </lineage>
</organism>
<dbReference type="EMBL" id="JARYMX010000002">
    <property type="protein sequence ID" value="KAJ9561424.1"/>
    <property type="molecule type" value="Genomic_DNA"/>
</dbReference>
<gene>
    <name evidence="1" type="ORF">OSB04_006584</name>
</gene>
<protein>
    <recommendedName>
        <fullName evidence="3">Reverse transcriptase zinc-binding domain-containing protein</fullName>
    </recommendedName>
</protein>
<accession>A0AA38WS36</accession>
<keyword evidence="2" id="KW-1185">Reference proteome</keyword>
<name>A0AA38WS36_9ASTR</name>
<dbReference type="Proteomes" id="UP001172457">
    <property type="component" value="Chromosome 2"/>
</dbReference>
<reference evidence="1" key="1">
    <citation type="submission" date="2023-03" db="EMBL/GenBank/DDBJ databases">
        <title>Chromosome-scale reference genome and RAD-based genetic map of yellow starthistle (Centaurea solstitialis) reveal putative structural variation and QTLs associated with invader traits.</title>
        <authorList>
            <person name="Reatini B."/>
            <person name="Cang F.A."/>
            <person name="Jiang Q."/>
            <person name="Mckibben M.T.W."/>
            <person name="Barker M.S."/>
            <person name="Rieseberg L.H."/>
            <person name="Dlugosch K.M."/>
        </authorList>
    </citation>
    <scope>NUCLEOTIDE SEQUENCE</scope>
    <source>
        <strain evidence="1">CAN-66</strain>
        <tissue evidence="1">Leaf</tissue>
    </source>
</reference>
<evidence type="ECO:0000313" key="2">
    <source>
        <dbReference type="Proteomes" id="UP001172457"/>
    </source>
</evidence>